<dbReference type="AlphaFoldDB" id="A0AAD9G714"/>
<dbReference type="Pfam" id="PF04417">
    <property type="entry name" value="DUF501"/>
    <property type="match status" value="1"/>
</dbReference>
<dbReference type="Proteomes" id="UP001195914">
    <property type="component" value="Unassembled WGS sequence"/>
</dbReference>
<dbReference type="InterPro" id="IPR007511">
    <property type="entry name" value="DUF501"/>
</dbReference>
<accession>A0AAD9G714</accession>
<organism evidence="2 3">
    <name type="scientific">Babesia divergens</name>
    <dbReference type="NCBI Taxonomy" id="32595"/>
    <lineage>
        <taxon>Eukaryota</taxon>
        <taxon>Sar</taxon>
        <taxon>Alveolata</taxon>
        <taxon>Apicomplexa</taxon>
        <taxon>Aconoidasida</taxon>
        <taxon>Piroplasmida</taxon>
        <taxon>Babesiidae</taxon>
        <taxon>Babesia</taxon>
    </lineage>
</organism>
<proteinExistence type="predicted"/>
<gene>
    <name evidence="2" type="ORF">X943_002022</name>
</gene>
<name>A0AAD9G714_BABDI</name>
<reference evidence="2" key="1">
    <citation type="journal article" date="2014" name="Nucleic Acids Res.">
        <title>The evolutionary dynamics of variant antigen genes in Babesia reveal a history of genomic innovation underlying host-parasite interaction.</title>
        <authorList>
            <person name="Jackson A.P."/>
            <person name="Otto T.D."/>
            <person name="Darby A."/>
            <person name="Ramaprasad A."/>
            <person name="Xia D."/>
            <person name="Echaide I.E."/>
            <person name="Farber M."/>
            <person name="Gahlot S."/>
            <person name="Gamble J."/>
            <person name="Gupta D."/>
            <person name="Gupta Y."/>
            <person name="Jackson L."/>
            <person name="Malandrin L."/>
            <person name="Malas T.B."/>
            <person name="Moussa E."/>
            <person name="Nair M."/>
            <person name="Reid A.J."/>
            <person name="Sanders M."/>
            <person name="Sharma J."/>
            <person name="Tracey A."/>
            <person name="Quail M.A."/>
            <person name="Weir W."/>
            <person name="Wastling J.M."/>
            <person name="Hall N."/>
            <person name="Willadsen P."/>
            <person name="Lingelbach K."/>
            <person name="Shiels B."/>
            <person name="Tait A."/>
            <person name="Berriman M."/>
            <person name="Allred D.R."/>
            <person name="Pain A."/>
        </authorList>
    </citation>
    <scope>NUCLEOTIDE SEQUENCE</scope>
    <source>
        <strain evidence="2">1802A</strain>
    </source>
</reference>
<feature type="region of interest" description="Disordered" evidence="1">
    <location>
        <begin position="164"/>
        <end position="236"/>
    </location>
</feature>
<protein>
    <submittedName>
        <fullName evidence="2">Uncharacterized protein</fullName>
    </submittedName>
</protein>
<dbReference type="EMBL" id="JAHBMH010000073">
    <property type="protein sequence ID" value="KAK1933064.1"/>
    <property type="molecule type" value="Genomic_DNA"/>
</dbReference>
<evidence type="ECO:0000313" key="2">
    <source>
        <dbReference type="EMBL" id="KAK1933064.1"/>
    </source>
</evidence>
<feature type="compositionally biased region" description="Polar residues" evidence="1">
    <location>
        <begin position="205"/>
        <end position="214"/>
    </location>
</feature>
<keyword evidence="3" id="KW-1185">Reference proteome</keyword>
<sequence>MPREDTRNNCCLGVDALKEELHIRLLSRLDLCVIFLLLLRKELRLYNIRSVETLKSLLRNKYALPPRSCSEGRQTLDPDVYDIVQNGARILRWNPAIKHILRKFTKQLGYNDHRDTIAECSIWKLSESDYEYCSTCLKREAVGLKCLLRRCVCKTRDVSWRKSIQGRNNTSDGNDDLEKVKDTQATQRHDDGSTTNKTDAHNGLSPLSSIAINGSSTLESSHSSDTRHHYRSMPPGEHNYDVTACETCSADLNAARVVAVISPFIFKEDKPPSKGAIRSMKRSLRDISNGEAGELGWAKNVELYTKHATPLQSYLGSCSNDPDLVMNKDDTETSINMADRIFDLVETLLSTEHVTSDVKRKPNELVLAISHLLESGECVCADLLAHYREIEGETLGAGIVSGQVTNANNCHTSEDVHSGSVSGALYSDVESALMHEHSHLIHQVNQLVPFPTMYWLTDPALVTQVSALEGNGEITRMQDIINNNMRAFQNEGSLEARQLLEKLIMDNLAYICRRFELVQPAIIGLLYTILVNSIYFERFYSHKHAGNRNFYLTLSDPPIDRPSEPRKRGHIDLAKATAIMNTIRAYGIGGNKSFVHIKCLHTNLAFALAEGSTIGNMVFNALIE</sequence>
<reference evidence="2" key="2">
    <citation type="submission" date="2021-05" db="EMBL/GenBank/DDBJ databases">
        <authorList>
            <person name="Pain A."/>
        </authorList>
    </citation>
    <scope>NUCLEOTIDE SEQUENCE</scope>
    <source>
        <strain evidence="2">1802A</strain>
    </source>
</reference>
<comment type="caution">
    <text evidence="2">The sequence shown here is derived from an EMBL/GenBank/DDBJ whole genome shotgun (WGS) entry which is preliminary data.</text>
</comment>
<feature type="compositionally biased region" description="Basic and acidic residues" evidence="1">
    <location>
        <begin position="176"/>
        <end position="192"/>
    </location>
</feature>
<evidence type="ECO:0000256" key="1">
    <source>
        <dbReference type="SAM" id="MobiDB-lite"/>
    </source>
</evidence>
<evidence type="ECO:0000313" key="3">
    <source>
        <dbReference type="Proteomes" id="UP001195914"/>
    </source>
</evidence>